<organism evidence="1 2">
    <name type="scientific">Panagrolaimus sp. JU765</name>
    <dbReference type="NCBI Taxonomy" id="591449"/>
    <lineage>
        <taxon>Eukaryota</taxon>
        <taxon>Metazoa</taxon>
        <taxon>Ecdysozoa</taxon>
        <taxon>Nematoda</taxon>
        <taxon>Chromadorea</taxon>
        <taxon>Rhabditida</taxon>
        <taxon>Tylenchina</taxon>
        <taxon>Panagrolaimomorpha</taxon>
        <taxon>Panagrolaimoidea</taxon>
        <taxon>Panagrolaimidae</taxon>
        <taxon>Panagrolaimus</taxon>
    </lineage>
</organism>
<proteinExistence type="predicted"/>
<reference evidence="2" key="1">
    <citation type="submission" date="2022-11" db="UniProtKB">
        <authorList>
            <consortium name="WormBaseParasite"/>
        </authorList>
    </citation>
    <scope>IDENTIFICATION</scope>
</reference>
<dbReference type="WBParaSite" id="JU765_v2.g13435.t1">
    <property type="protein sequence ID" value="JU765_v2.g13435.t1"/>
    <property type="gene ID" value="JU765_v2.g13435"/>
</dbReference>
<name>A0AC34Q7B5_9BILA</name>
<evidence type="ECO:0000313" key="2">
    <source>
        <dbReference type="WBParaSite" id="JU765_v2.g13435.t1"/>
    </source>
</evidence>
<protein>
    <submittedName>
        <fullName evidence="2">Uncharacterized protein</fullName>
    </submittedName>
</protein>
<evidence type="ECO:0000313" key="1">
    <source>
        <dbReference type="Proteomes" id="UP000887576"/>
    </source>
</evidence>
<accession>A0AC34Q7B5</accession>
<sequence>MALKRVFPNANTLINLFFVRQGFENYIAEIKEAICEAPQEYIHVLSRTDALQNERRLIEFFDGEKVDENTFEWKMESNGKKNI</sequence>
<dbReference type="Proteomes" id="UP000887576">
    <property type="component" value="Unplaced"/>
</dbReference>